<reference evidence="2" key="1">
    <citation type="journal article" date="2021" name="Mol. Plant Microbe Interact.">
        <title>Complete Genome Sequence of the Plant-Pathogenic Fungus Colletotrichum lupini.</title>
        <authorList>
            <person name="Baroncelli R."/>
            <person name="Pensec F."/>
            <person name="Da Lio D."/>
            <person name="Boufleur T."/>
            <person name="Vicente I."/>
            <person name="Sarrocco S."/>
            <person name="Picot A."/>
            <person name="Baraldi E."/>
            <person name="Sukno S."/>
            <person name="Thon M."/>
            <person name="Le Floch G."/>
        </authorList>
    </citation>
    <scope>NUCLEOTIDE SEQUENCE</scope>
    <source>
        <strain evidence="2">IMI 504893</strain>
    </source>
</reference>
<dbReference type="GeneID" id="73339744"/>
<evidence type="ECO:0000256" key="1">
    <source>
        <dbReference type="SAM" id="MobiDB-lite"/>
    </source>
</evidence>
<organism evidence="2 3">
    <name type="scientific">Colletotrichum lupini</name>
    <dbReference type="NCBI Taxonomy" id="145971"/>
    <lineage>
        <taxon>Eukaryota</taxon>
        <taxon>Fungi</taxon>
        <taxon>Dikarya</taxon>
        <taxon>Ascomycota</taxon>
        <taxon>Pezizomycotina</taxon>
        <taxon>Sordariomycetes</taxon>
        <taxon>Hypocreomycetidae</taxon>
        <taxon>Glomerellales</taxon>
        <taxon>Glomerellaceae</taxon>
        <taxon>Colletotrichum</taxon>
        <taxon>Colletotrichum acutatum species complex</taxon>
    </lineage>
</organism>
<gene>
    <name evidence="2" type="ORF">CLUP02_05728</name>
</gene>
<keyword evidence="3" id="KW-1185">Reference proteome</keyword>
<proteinExistence type="predicted"/>
<sequence length="75" mass="7731">MAPTSKAPESASPTTTGPDGDSSVDNIAQMPHSVSPPPVTSLSTAPSAFGKPVGSSAVLRSYIRSGWELAWWCTL</sequence>
<accession>A0A9Q8SNW2</accession>
<protein>
    <submittedName>
        <fullName evidence="2">Uncharacterized protein</fullName>
    </submittedName>
</protein>
<dbReference type="KEGG" id="clup:CLUP02_05728"/>
<feature type="region of interest" description="Disordered" evidence="1">
    <location>
        <begin position="1"/>
        <end position="53"/>
    </location>
</feature>
<dbReference type="AlphaFoldDB" id="A0A9Q8SNW2"/>
<evidence type="ECO:0000313" key="2">
    <source>
        <dbReference type="EMBL" id="UQC80246.1"/>
    </source>
</evidence>
<name>A0A9Q8SNW2_9PEZI</name>
<dbReference type="Proteomes" id="UP000830671">
    <property type="component" value="Chromosome 3"/>
</dbReference>
<evidence type="ECO:0000313" key="3">
    <source>
        <dbReference type="Proteomes" id="UP000830671"/>
    </source>
</evidence>
<dbReference type="EMBL" id="CP019475">
    <property type="protein sequence ID" value="UQC80246.1"/>
    <property type="molecule type" value="Genomic_DNA"/>
</dbReference>
<dbReference type="RefSeq" id="XP_049141877.1">
    <property type="nucleotide sequence ID" value="XM_049284734.1"/>
</dbReference>